<reference evidence="2 3" key="1">
    <citation type="submission" date="2015-12" db="EMBL/GenBank/DDBJ databases">
        <title>Draft genome sequence of Moniliophthora roreri, the causal agent of frosty pod rot of cacao.</title>
        <authorList>
            <person name="Aime M.C."/>
            <person name="Diaz-Valderrama J.R."/>
            <person name="Kijpornyongpan T."/>
            <person name="Phillips-Mora W."/>
        </authorList>
    </citation>
    <scope>NUCLEOTIDE SEQUENCE [LARGE SCALE GENOMIC DNA]</scope>
    <source>
        <strain evidence="2 3">MCA 2952</strain>
    </source>
</reference>
<evidence type="ECO:0000256" key="1">
    <source>
        <dbReference type="SAM" id="SignalP"/>
    </source>
</evidence>
<organism evidence="2 3">
    <name type="scientific">Moniliophthora roreri</name>
    <name type="common">Frosty pod rot fungus</name>
    <name type="synonym">Monilia roreri</name>
    <dbReference type="NCBI Taxonomy" id="221103"/>
    <lineage>
        <taxon>Eukaryota</taxon>
        <taxon>Fungi</taxon>
        <taxon>Dikarya</taxon>
        <taxon>Basidiomycota</taxon>
        <taxon>Agaricomycotina</taxon>
        <taxon>Agaricomycetes</taxon>
        <taxon>Agaricomycetidae</taxon>
        <taxon>Agaricales</taxon>
        <taxon>Marasmiineae</taxon>
        <taxon>Marasmiaceae</taxon>
        <taxon>Moniliophthora</taxon>
    </lineage>
</organism>
<evidence type="ECO:0000313" key="3">
    <source>
        <dbReference type="Proteomes" id="UP000054988"/>
    </source>
</evidence>
<name>A0A0W0FZZ7_MONRR</name>
<dbReference type="EMBL" id="LATX01001422">
    <property type="protein sequence ID" value="KTB41881.1"/>
    <property type="molecule type" value="Genomic_DNA"/>
</dbReference>
<keyword evidence="1" id="KW-0732">Signal</keyword>
<evidence type="ECO:0000313" key="2">
    <source>
        <dbReference type="EMBL" id="KTB41881.1"/>
    </source>
</evidence>
<dbReference type="Proteomes" id="UP000054988">
    <property type="component" value="Unassembled WGS sequence"/>
</dbReference>
<dbReference type="eggNOG" id="ENOG502SUY1">
    <property type="taxonomic scope" value="Eukaryota"/>
</dbReference>
<proteinExistence type="predicted"/>
<feature type="signal peptide" evidence="1">
    <location>
        <begin position="1"/>
        <end position="17"/>
    </location>
</feature>
<sequence>MLGLSTFFLALAAASSASLIPRNGNNTMKIDVSGPTFNVSHGTGGLSASGVLDPFGKVGLGCGLSYDTIQFGSEGHFGGGLNAGTPEYGLGGGFSVGEKNLTAGFGIGGPKNVSADSNLTITKEGKVEFTLVSTLPFKCTDTTIGGKKGIKCSSE</sequence>
<protein>
    <submittedName>
        <fullName evidence="2">Uncharacterized protein</fullName>
    </submittedName>
</protein>
<feature type="chain" id="PRO_5006902259" evidence="1">
    <location>
        <begin position="18"/>
        <end position="155"/>
    </location>
</feature>
<comment type="caution">
    <text evidence="2">The sequence shown here is derived from an EMBL/GenBank/DDBJ whole genome shotgun (WGS) entry which is preliminary data.</text>
</comment>
<gene>
    <name evidence="2" type="ORF">WG66_5537</name>
</gene>
<dbReference type="AlphaFoldDB" id="A0A0W0FZZ7"/>
<accession>A0A0W0FZZ7</accession>